<keyword evidence="6" id="KW-0408">Iron</keyword>
<dbReference type="PANTHER" id="PTHR11465:SF9">
    <property type="entry name" value="CATALASE"/>
    <property type="match status" value="1"/>
</dbReference>
<evidence type="ECO:0000256" key="4">
    <source>
        <dbReference type="ARBA" id="ARBA00022723"/>
    </source>
</evidence>
<reference evidence="8 9" key="1">
    <citation type="journal article" date="2022" name="Allergy">
        <title>Genome assembly and annotation of Periplaneta americana reveal a comprehensive cockroach allergen profile.</title>
        <authorList>
            <person name="Wang L."/>
            <person name="Xiong Q."/>
            <person name="Saelim N."/>
            <person name="Wang L."/>
            <person name="Nong W."/>
            <person name="Wan A.T."/>
            <person name="Shi M."/>
            <person name="Liu X."/>
            <person name="Cao Q."/>
            <person name="Hui J.H.L."/>
            <person name="Sookrung N."/>
            <person name="Leung T.F."/>
            <person name="Tungtrongchitr A."/>
            <person name="Tsui S.K.W."/>
        </authorList>
    </citation>
    <scope>NUCLEOTIDE SEQUENCE [LARGE SCALE GENOMIC DNA]</scope>
    <source>
        <strain evidence="8">PWHHKU_190912</strain>
    </source>
</reference>
<comment type="similarity">
    <text evidence="1">Belongs to the catalase family.</text>
</comment>
<evidence type="ECO:0000259" key="7">
    <source>
        <dbReference type="SMART" id="SM01060"/>
    </source>
</evidence>
<evidence type="ECO:0000256" key="2">
    <source>
        <dbReference type="ARBA" id="ARBA00022559"/>
    </source>
</evidence>
<dbReference type="SMART" id="SM01060">
    <property type="entry name" value="Catalase"/>
    <property type="match status" value="1"/>
</dbReference>
<evidence type="ECO:0000256" key="6">
    <source>
        <dbReference type="ARBA" id="ARBA00023004"/>
    </source>
</evidence>
<name>A0ABQ8SA33_PERAM</name>
<dbReference type="Proteomes" id="UP001148838">
    <property type="component" value="Unassembled WGS sequence"/>
</dbReference>
<keyword evidence="5" id="KW-0560">Oxidoreductase</keyword>
<evidence type="ECO:0000256" key="5">
    <source>
        <dbReference type="ARBA" id="ARBA00023002"/>
    </source>
</evidence>
<dbReference type="SUPFAM" id="SSF56634">
    <property type="entry name" value="Heme-dependent catalase-like"/>
    <property type="match status" value="2"/>
</dbReference>
<protein>
    <recommendedName>
        <fullName evidence="7">Catalase core domain-containing protein</fullName>
    </recommendedName>
</protein>
<organism evidence="8 9">
    <name type="scientific">Periplaneta americana</name>
    <name type="common">American cockroach</name>
    <name type="synonym">Blatta americana</name>
    <dbReference type="NCBI Taxonomy" id="6978"/>
    <lineage>
        <taxon>Eukaryota</taxon>
        <taxon>Metazoa</taxon>
        <taxon>Ecdysozoa</taxon>
        <taxon>Arthropoda</taxon>
        <taxon>Hexapoda</taxon>
        <taxon>Insecta</taxon>
        <taxon>Pterygota</taxon>
        <taxon>Neoptera</taxon>
        <taxon>Polyneoptera</taxon>
        <taxon>Dictyoptera</taxon>
        <taxon>Blattodea</taxon>
        <taxon>Blattoidea</taxon>
        <taxon>Blattidae</taxon>
        <taxon>Blattinae</taxon>
        <taxon>Periplaneta</taxon>
    </lineage>
</organism>
<accession>A0ABQ8SA33</accession>
<dbReference type="Pfam" id="PF00199">
    <property type="entry name" value="Catalase"/>
    <property type="match status" value="2"/>
</dbReference>
<evidence type="ECO:0000313" key="9">
    <source>
        <dbReference type="Proteomes" id="UP001148838"/>
    </source>
</evidence>
<feature type="domain" description="Catalase core" evidence="7">
    <location>
        <begin position="1"/>
        <end position="343"/>
    </location>
</feature>
<dbReference type="InterPro" id="IPR011614">
    <property type="entry name" value="Catalase_core"/>
</dbReference>
<keyword evidence="9" id="KW-1185">Reference proteome</keyword>
<dbReference type="PANTHER" id="PTHR11465">
    <property type="entry name" value="CATALASE"/>
    <property type="match status" value="1"/>
</dbReference>
<evidence type="ECO:0000256" key="1">
    <source>
        <dbReference type="ARBA" id="ARBA00005329"/>
    </source>
</evidence>
<keyword evidence="2" id="KW-0575">Peroxidase</keyword>
<dbReference type="EMBL" id="JAJSOF020000031">
    <property type="protein sequence ID" value="KAJ4430714.1"/>
    <property type="molecule type" value="Genomic_DNA"/>
</dbReference>
<gene>
    <name evidence="8" type="ORF">ANN_19305</name>
</gene>
<dbReference type="PRINTS" id="PR00067">
    <property type="entry name" value="CATALASE"/>
</dbReference>
<dbReference type="Gene3D" id="2.40.180.10">
    <property type="entry name" value="Catalase core domain"/>
    <property type="match status" value="2"/>
</dbReference>
<keyword evidence="3" id="KW-0349">Heme</keyword>
<dbReference type="PROSITE" id="PS51402">
    <property type="entry name" value="CATALASE_3"/>
    <property type="match status" value="1"/>
</dbReference>
<keyword evidence="4" id="KW-0479">Metal-binding</keyword>
<evidence type="ECO:0000313" key="8">
    <source>
        <dbReference type="EMBL" id="KAJ4430714.1"/>
    </source>
</evidence>
<comment type="caution">
    <text evidence="8">The sequence shown here is derived from an EMBL/GenBank/DDBJ whole genome shotgun (WGS) entry which is preliminary data.</text>
</comment>
<proteinExistence type="inferred from homology"/>
<dbReference type="InterPro" id="IPR020835">
    <property type="entry name" value="Catalase_sf"/>
</dbReference>
<evidence type="ECO:0000256" key="3">
    <source>
        <dbReference type="ARBA" id="ARBA00022617"/>
    </source>
</evidence>
<sequence>MYWDFITLREETVYQVLRVFTDLGTPDGYRYMHGYGIHTFKMVNAQDDAVYVKFHYLSNQGIRNLTAARATELAGTDPDYATRDLYNAIANATYPSWNLSIQVMTFDEAERFRWNPFDVTKTRVSHRELCEVLSDKAQNEYQLARYVESKLNIEDCSSDVLRCIKMTLSVFKCRSQERWKERDEHAYKVPMAIPPLSRHRRSARFRWTREHQRWEEKRWGSVLFTDETRICLRPDSSLMLAGNEFQNLGRAIVKEDEYEEVRRDGIVSIVSWRERVFRCGGKKEDEYPLKPVGTLVLDRNPTNYFAQMEQIAFSPSNTIPGIEPSPDKLLQVIYIFKSLDQLFG</sequence>
<dbReference type="Gene3D" id="3.30.420.10">
    <property type="entry name" value="Ribonuclease H-like superfamily/Ribonuclease H"/>
    <property type="match status" value="1"/>
</dbReference>
<dbReference type="InterPro" id="IPR018028">
    <property type="entry name" value="Catalase"/>
</dbReference>
<dbReference type="InterPro" id="IPR036397">
    <property type="entry name" value="RNaseH_sf"/>
</dbReference>